<feature type="region of interest" description="Disordered" evidence="14">
    <location>
        <begin position="172"/>
        <end position="402"/>
    </location>
</feature>
<dbReference type="eggNOG" id="KOG0578">
    <property type="taxonomic scope" value="Eukaryota"/>
</dbReference>
<evidence type="ECO:0000256" key="9">
    <source>
        <dbReference type="ARBA" id="ARBA00022840"/>
    </source>
</evidence>
<keyword evidence="5" id="KW-0808">Transferase</keyword>
<reference evidence="19" key="2">
    <citation type="submission" date="2009-11" db="EMBL/GenBank/DDBJ databases">
        <title>The Genome Sequence of Allomyces macrogynus strain ATCC 38327.</title>
        <authorList>
            <consortium name="The Broad Institute Genome Sequencing Platform"/>
            <person name="Russ C."/>
            <person name="Cuomo C."/>
            <person name="Shea T."/>
            <person name="Young S.K."/>
            <person name="Zeng Q."/>
            <person name="Koehrsen M."/>
            <person name="Haas B."/>
            <person name="Borodovsky M."/>
            <person name="Guigo R."/>
            <person name="Alvarado L."/>
            <person name="Berlin A."/>
            <person name="Borenstein D."/>
            <person name="Chen Z."/>
            <person name="Engels R."/>
            <person name="Freedman E."/>
            <person name="Gellesch M."/>
            <person name="Goldberg J."/>
            <person name="Griggs A."/>
            <person name="Gujja S."/>
            <person name="Heiman D."/>
            <person name="Hepburn T."/>
            <person name="Howarth C."/>
            <person name="Jen D."/>
            <person name="Larson L."/>
            <person name="Lewis B."/>
            <person name="Mehta T."/>
            <person name="Park D."/>
            <person name="Pearson M."/>
            <person name="Roberts A."/>
            <person name="Saif S."/>
            <person name="Shenoy N."/>
            <person name="Sisk P."/>
            <person name="Stolte C."/>
            <person name="Sykes S."/>
            <person name="Walk T."/>
            <person name="White J."/>
            <person name="Yandava C."/>
            <person name="Burger G."/>
            <person name="Gray M.W."/>
            <person name="Holland P.W.H."/>
            <person name="King N."/>
            <person name="Lang F.B.F."/>
            <person name="Roger A.J."/>
            <person name="Ruiz-Trillo I."/>
            <person name="Lander E."/>
            <person name="Nusbaum C."/>
        </authorList>
    </citation>
    <scope>NUCLEOTIDE SEQUENCE [LARGE SCALE GENOMIC DNA]</scope>
    <source>
        <strain evidence="19">ATCC 38327</strain>
    </source>
</reference>
<dbReference type="EC" id="2.7.11.1" evidence="3"/>
<dbReference type="SMART" id="SM00220">
    <property type="entry name" value="S_TKc"/>
    <property type="match status" value="1"/>
</dbReference>
<accession>A0A0L0S663</accession>
<dbReference type="GO" id="GO:0046872">
    <property type="term" value="F:metal ion binding"/>
    <property type="evidence" value="ECO:0007669"/>
    <property type="project" value="UniProtKB-KW"/>
</dbReference>
<dbReference type="SUPFAM" id="SSF56112">
    <property type="entry name" value="Protein kinase-like (PK-like)"/>
    <property type="match status" value="1"/>
</dbReference>
<comment type="cofactor">
    <cofactor evidence="1">
        <name>Mg(2+)</name>
        <dbReference type="ChEBI" id="CHEBI:18420"/>
    </cofactor>
</comment>
<dbReference type="SMART" id="SM00285">
    <property type="entry name" value="PBD"/>
    <property type="match status" value="1"/>
</dbReference>
<dbReference type="GO" id="GO:0004674">
    <property type="term" value="F:protein serine/threonine kinase activity"/>
    <property type="evidence" value="ECO:0007669"/>
    <property type="project" value="UniProtKB-KW"/>
</dbReference>
<evidence type="ECO:0000313" key="18">
    <source>
        <dbReference type="EMBL" id="KNE57972.1"/>
    </source>
</evidence>
<dbReference type="InterPro" id="IPR033923">
    <property type="entry name" value="PAK_BD"/>
</dbReference>
<proteinExistence type="inferred from homology"/>
<evidence type="ECO:0000256" key="14">
    <source>
        <dbReference type="SAM" id="MobiDB-lite"/>
    </source>
</evidence>
<evidence type="ECO:0000256" key="3">
    <source>
        <dbReference type="ARBA" id="ARBA00012513"/>
    </source>
</evidence>
<dbReference type="InterPro" id="IPR036936">
    <property type="entry name" value="CRIB_dom_sf"/>
</dbReference>
<feature type="binding site" evidence="13">
    <location>
        <position position="452"/>
    </location>
    <ligand>
        <name>ATP</name>
        <dbReference type="ChEBI" id="CHEBI:30616"/>
    </ligand>
</feature>
<keyword evidence="9 13" id="KW-0067">ATP-binding</keyword>
<dbReference type="GO" id="GO:0005524">
    <property type="term" value="F:ATP binding"/>
    <property type="evidence" value="ECO:0007669"/>
    <property type="project" value="UniProtKB-UniRule"/>
</dbReference>
<protein>
    <recommendedName>
        <fullName evidence="3">non-specific serine/threonine protein kinase</fullName>
        <ecNumber evidence="3">2.7.11.1</ecNumber>
    </recommendedName>
</protein>
<dbReference type="FunFam" id="3.90.810.10:FF:000005">
    <property type="entry name" value="Non-specific serine/threonine protein kinase"/>
    <property type="match status" value="1"/>
</dbReference>
<dbReference type="PANTHER" id="PTHR45832">
    <property type="entry name" value="SERINE/THREONINE-PROTEIN KINASE SAMKA-RELATED-RELATED"/>
    <property type="match status" value="1"/>
</dbReference>
<dbReference type="PROSITE" id="PS50003">
    <property type="entry name" value="PH_DOMAIN"/>
    <property type="match status" value="1"/>
</dbReference>
<evidence type="ECO:0000313" key="19">
    <source>
        <dbReference type="Proteomes" id="UP000054350"/>
    </source>
</evidence>
<dbReference type="PROSITE" id="PS50011">
    <property type="entry name" value="PROTEIN_KINASE_DOM"/>
    <property type="match status" value="1"/>
</dbReference>
<dbReference type="STRING" id="578462.A0A0L0S663"/>
<feature type="compositionally biased region" description="Low complexity" evidence="14">
    <location>
        <begin position="308"/>
        <end position="326"/>
    </location>
</feature>
<evidence type="ECO:0000256" key="4">
    <source>
        <dbReference type="ARBA" id="ARBA00022527"/>
    </source>
</evidence>
<feature type="compositionally biased region" description="Pro residues" evidence="14">
    <location>
        <begin position="267"/>
        <end position="276"/>
    </location>
</feature>
<dbReference type="VEuPathDB" id="FungiDB:AMAG_04803"/>
<evidence type="ECO:0000259" key="16">
    <source>
        <dbReference type="PROSITE" id="PS50011"/>
    </source>
</evidence>
<dbReference type="CDD" id="cd06614">
    <property type="entry name" value="STKc_PAK"/>
    <property type="match status" value="1"/>
</dbReference>
<comment type="similarity">
    <text evidence="2">Belongs to the protein kinase superfamily. STE Ser/Thr protein kinase family. STE20 subfamily.</text>
</comment>
<dbReference type="InterPro" id="IPR011009">
    <property type="entry name" value="Kinase-like_dom_sf"/>
</dbReference>
<dbReference type="Gene3D" id="1.10.510.10">
    <property type="entry name" value="Transferase(Phosphotransferase) domain 1"/>
    <property type="match status" value="1"/>
</dbReference>
<evidence type="ECO:0000259" key="15">
    <source>
        <dbReference type="PROSITE" id="PS50003"/>
    </source>
</evidence>
<dbReference type="FunFam" id="1.10.510.10:FF:000768">
    <property type="entry name" value="Non-specific serine/threonine protein kinase"/>
    <property type="match status" value="1"/>
</dbReference>
<evidence type="ECO:0000256" key="11">
    <source>
        <dbReference type="ARBA" id="ARBA00047899"/>
    </source>
</evidence>
<keyword evidence="4" id="KW-0723">Serine/threonine-protein kinase</keyword>
<evidence type="ECO:0000259" key="17">
    <source>
        <dbReference type="PROSITE" id="PS50108"/>
    </source>
</evidence>
<evidence type="ECO:0000256" key="10">
    <source>
        <dbReference type="ARBA" id="ARBA00022842"/>
    </source>
</evidence>
<dbReference type="Pfam" id="PF00069">
    <property type="entry name" value="Pkinase"/>
    <property type="match status" value="1"/>
</dbReference>
<dbReference type="InterPro" id="IPR051931">
    <property type="entry name" value="PAK3-like"/>
</dbReference>
<dbReference type="AlphaFoldDB" id="A0A0L0S663"/>
<keyword evidence="8 18" id="KW-0418">Kinase</keyword>
<dbReference type="FunFam" id="3.30.200.20:FF:000705">
    <property type="entry name" value="Non-specific serine/threonine protein kinase"/>
    <property type="match status" value="1"/>
</dbReference>
<gene>
    <name evidence="18" type="ORF">AMAG_04803</name>
</gene>
<evidence type="ECO:0000256" key="1">
    <source>
        <dbReference type="ARBA" id="ARBA00001946"/>
    </source>
</evidence>
<evidence type="ECO:0000256" key="8">
    <source>
        <dbReference type="ARBA" id="ARBA00022777"/>
    </source>
</evidence>
<evidence type="ECO:0000256" key="12">
    <source>
        <dbReference type="ARBA" id="ARBA00048679"/>
    </source>
</evidence>
<dbReference type="Gene3D" id="3.30.200.20">
    <property type="entry name" value="Phosphorylase Kinase, domain 1"/>
    <property type="match status" value="1"/>
</dbReference>
<dbReference type="EMBL" id="GG745332">
    <property type="protein sequence ID" value="KNE57972.1"/>
    <property type="molecule type" value="Genomic_DNA"/>
</dbReference>
<reference evidence="18 19" key="1">
    <citation type="submission" date="2009-11" db="EMBL/GenBank/DDBJ databases">
        <title>Annotation of Allomyces macrogynus ATCC 38327.</title>
        <authorList>
            <consortium name="The Broad Institute Genome Sequencing Platform"/>
            <person name="Russ C."/>
            <person name="Cuomo C."/>
            <person name="Burger G."/>
            <person name="Gray M.W."/>
            <person name="Holland P.W.H."/>
            <person name="King N."/>
            <person name="Lang F.B.F."/>
            <person name="Roger A.J."/>
            <person name="Ruiz-Trillo I."/>
            <person name="Young S.K."/>
            <person name="Zeng Q."/>
            <person name="Gargeya S."/>
            <person name="Fitzgerald M."/>
            <person name="Haas B."/>
            <person name="Abouelleil A."/>
            <person name="Alvarado L."/>
            <person name="Arachchi H.M."/>
            <person name="Berlin A."/>
            <person name="Chapman S.B."/>
            <person name="Gearin G."/>
            <person name="Goldberg J."/>
            <person name="Griggs A."/>
            <person name="Gujja S."/>
            <person name="Hansen M."/>
            <person name="Heiman D."/>
            <person name="Howarth C."/>
            <person name="Larimer J."/>
            <person name="Lui A."/>
            <person name="MacDonald P.J.P."/>
            <person name="McCowen C."/>
            <person name="Montmayeur A."/>
            <person name="Murphy C."/>
            <person name="Neiman D."/>
            <person name="Pearson M."/>
            <person name="Priest M."/>
            <person name="Roberts A."/>
            <person name="Saif S."/>
            <person name="Shea T."/>
            <person name="Sisk P."/>
            <person name="Stolte C."/>
            <person name="Sykes S."/>
            <person name="Wortman J."/>
            <person name="Nusbaum C."/>
            <person name="Birren B."/>
        </authorList>
    </citation>
    <scope>NUCLEOTIDE SEQUENCE [LARGE SCALE GENOMIC DNA]</scope>
    <source>
        <strain evidence="18 19">ATCC 38327</strain>
    </source>
</reference>
<comment type="catalytic activity">
    <reaction evidence="12">
        <text>L-seryl-[protein] + ATP = O-phospho-L-seryl-[protein] + ADP + H(+)</text>
        <dbReference type="Rhea" id="RHEA:17989"/>
        <dbReference type="Rhea" id="RHEA-COMP:9863"/>
        <dbReference type="Rhea" id="RHEA-COMP:11604"/>
        <dbReference type="ChEBI" id="CHEBI:15378"/>
        <dbReference type="ChEBI" id="CHEBI:29999"/>
        <dbReference type="ChEBI" id="CHEBI:30616"/>
        <dbReference type="ChEBI" id="CHEBI:83421"/>
        <dbReference type="ChEBI" id="CHEBI:456216"/>
        <dbReference type="EC" id="2.7.11.1"/>
    </reaction>
</comment>
<dbReference type="Proteomes" id="UP000054350">
    <property type="component" value="Unassembled WGS sequence"/>
</dbReference>
<dbReference type="OMA" id="KESHHAN"/>
<dbReference type="PROSITE" id="PS50108">
    <property type="entry name" value="CRIB"/>
    <property type="match status" value="1"/>
</dbReference>
<dbReference type="CDD" id="cd13279">
    <property type="entry name" value="PH_Cla4_Ste20"/>
    <property type="match status" value="1"/>
</dbReference>
<keyword evidence="7 13" id="KW-0547">Nucleotide-binding</keyword>
<dbReference type="InterPro" id="IPR011993">
    <property type="entry name" value="PH-like_dom_sf"/>
</dbReference>
<dbReference type="InterPro" id="IPR017441">
    <property type="entry name" value="Protein_kinase_ATP_BS"/>
</dbReference>
<dbReference type="Pfam" id="PF00786">
    <property type="entry name" value="PBD"/>
    <property type="match status" value="1"/>
</dbReference>
<dbReference type="SUPFAM" id="SSF50729">
    <property type="entry name" value="PH domain-like"/>
    <property type="match status" value="1"/>
</dbReference>
<dbReference type="PANTHER" id="PTHR45832:SF22">
    <property type="entry name" value="SERINE_THREONINE-PROTEIN KINASE SAMKA-RELATED"/>
    <property type="match status" value="1"/>
</dbReference>
<evidence type="ECO:0000256" key="7">
    <source>
        <dbReference type="ARBA" id="ARBA00022741"/>
    </source>
</evidence>
<feature type="compositionally biased region" description="Basic and acidic residues" evidence="14">
    <location>
        <begin position="286"/>
        <end position="303"/>
    </location>
</feature>
<dbReference type="InterPro" id="IPR000719">
    <property type="entry name" value="Prot_kinase_dom"/>
</dbReference>
<feature type="domain" description="CRIB" evidence="17">
    <location>
        <begin position="106"/>
        <end position="119"/>
    </location>
</feature>
<comment type="catalytic activity">
    <reaction evidence="11">
        <text>L-threonyl-[protein] + ATP = O-phospho-L-threonyl-[protein] + ADP + H(+)</text>
        <dbReference type="Rhea" id="RHEA:46608"/>
        <dbReference type="Rhea" id="RHEA-COMP:11060"/>
        <dbReference type="Rhea" id="RHEA-COMP:11605"/>
        <dbReference type="ChEBI" id="CHEBI:15378"/>
        <dbReference type="ChEBI" id="CHEBI:30013"/>
        <dbReference type="ChEBI" id="CHEBI:30616"/>
        <dbReference type="ChEBI" id="CHEBI:61977"/>
        <dbReference type="ChEBI" id="CHEBI:456216"/>
        <dbReference type="EC" id="2.7.11.1"/>
    </reaction>
</comment>
<feature type="compositionally biased region" description="Low complexity" evidence="14">
    <location>
        <begin position="175"/>
        <end position="200"/>
    </location>
</feature>
<dbReference type="Pfam" id="PF00169">
    <property type="entry name" value="PH"/>
    <property type="match status" value="1"/>
</dbReference>
<dbReference type="SMART" id="SM00233">
    <property type="entry name" value="PH"/>
    <property type="match status" value="1"/>
</dbReference>
<dbReference type="Gene3D" id="3.90.810.10">
    <property type="entry name" value="CRIB domain"/>
    <property type="match status" value="1"/>
</dbReference>
<dbReference type="CDD" id="cd01093">
    <property type="entry name" value="CRIB_PAK_like"/>
    <property type="match status" value="1"/>
</dbReference>
<dbReference type="GO" id="GO:0106310">
    <property type="term" value="F:protein serine kinase activity"/>
    <property type="evidence" value="ECO:0007669"/>
    <property type="project" value="RHEA"/>
</dbReference>
<sequence>MSGAARVVKAGYLSVKEDGLMSFIWSKRWVVLREQTLALHRSESAQQAVTLVFLSSIASVARSENKPYCFEVVTKDGRSILFACKNDEEVYTWIEEIYVRSPLTSVSSPTNFQHNMHVGFDDRSGAFTGLPDTWKSLLNKSAISKEEMAKNPQAVLDVLEFYTAGRRHRVDDPDAAAAAATATSAAPTPTGSIDDQSSSDLSDRSPVTAPRGVPPPRDPADAWRRHPTAPSAVGSSTVGSSTDNLDHLVAPRRQSSIVDRDAAVPVAMPPTRPPVIPRQYDASNDASDRGRAYAEQRERERVARSRSRGPPSAAANSSAAAASKLATPPPSPGRHLMAQPPALPPRSVSPNRPGVSGARTPSPSRHHAQNQHRPPPAAPARPGVDHAKPPPKKPTKPSNARMTLPQVLEHLREIVSGEDPSVYIKKKKIGQGASGSVYMARHAITHQLAAIKQMDLSKQPRPDLIVNEILVMRDSKHPNIVNYLDSFLVHRELWVVMELMEGGPLNEIIDANPGQISEPQNSAICREVLQGLRHLHSCHMIHRDIKSDNVLMNPQGQVKITDFGYCAKLTDGQSKRATLVGTAYWMAPEVVKQKGYSYKVDCWSLGIMAIEMVEGEPPYLDEEPLRALYLIATNGTPKLKHPGQLSALFKDFLAQALTVEVELRASAAELLEHPFMDRACPLEDLAPLVQATRR</sequence>
<name>A0A0L0S663_ALLM3</name>
<dbReference type="InterPro" id="IPR000095">
    <property type="entry name" value="CRIB_dom"/>
</dbReference>
<keyword evidence="6" id="KW-0479">Metal-binding</keyword>
<feature type="domain" description="Protein kinase" evidence="16">
    <location>
        <begin position="423"/>
        <end position="676"/>
    </location>
</feature>
<dbReference type="Gene3D" id="2.30.29.30">
    <property type="entry name" value="Pleckstrin-homology domain (PH domain)/Phosphotyrosine-binding domain (PTB)"/>
    <property type="match status" value="1"/>
</dbReference>
<keyword evidence="19" id="KW-1185">Reference proteome</keyword>
<dbReference type="OrthoDB" id="248923at2759"/>
<dbReference type="InterPro" id="IPR001849">
    <property type="entry name" value="PH_domain"/>
</dbReference>
<organism evidence="18 19">
    <name type="scientific">Allomyces macrogynus (strain ATCC 38327)</name>
    <name type="common">Allomyces javanicus var. macrogynus</name>
    <dbReference type="NCBI Taxonomy" id="578462"/>
    <lineage>
        <taxon>Eukaryota</taxon>
        <taxon>Fungi</taxon>
        <taxon>Fungi incertae sedis</taxon>
        <taxon>Blastocladiomycota</taxon>
        <taxon>Blastocladiomycetes</taxon>
        <taxon>Blastocladiales</taxon>
        <taxon>Blastocladiaceae</taxon>
        <taxon>Allomyces</taxon>
    </lineage>
</organism>
<evidence type="ECO:0000256" key="5">
    <source>
        <dbReference type="ARBA" id="ARBA00022679"/>
    </source>
</evidence>
<evidence type="ECO:0000256" key="6">
    <source>
        <dbReference type="ARBA" id="ARBA00022723"/>
    </source>
</evidence>
<keyword evidence="10" id="KW-0460">Magnesium</keyword>
<feature type="compositionally biased region" description="Low complexity" evidence="14">
    <location>
        <begin position="229"/>
        <end position="242"/>
    </location>
</feature>
<evidence type="ECO:0000256" key="2">
    <source>
        <dbReference type="ARBA" id="ARBA00008874"/>
    </source>
</evidence>
<dbReference type="PROSITE" id="PS00107">
    <property type="entry name" value="PROTEIN_KINASE_ATP"/>
    <property type="match status" value="1"/>
</dbReference>
<dbReference type="PROSITE" id="PS00108">
    <property type="entry name" value="PROTEIN_KINASE_ST"/>
    <property type="match status" value="1"/>
</dbReference>
<feature type="domain" description="PH" evidence="15">
    <location>
        <begin position="6"/>
        <end position="102"/>
    </location>
</feature>
<dbReference type="InterPro" id="IPR008271">
    <property type="entry name" value="Ser/Thr_kinase_AS"/>
</dbReference>
<evidence type="ECO:0000256" key="13">
    <source>
        <dbReference type="PROSITE-ProRule" id="PRU10141"/>
    </source>
</evidence>